<dbReference type="Proteomes" id="UP000299102">
    <property type="component" value="Unassembled WGS sequence"/>
</dbReference>
<dbReference type="EMBL" id="BGZK01002449">
    <property type="protein sequence ID" value="GBP94028.1"/>
    <property type="molecule type" value="Genomic_DNA"/>
</dbReference>
<gene>
    <name evidence="1" type="ORF">EVAR_71288_1</name>
</gene>
<evidence type="ECO:0000313" key="2">
    <source>
        <dbReference type="Proteomes" id="UP000299102"/>
    </source>
</evidence>
<accession>A0A4C2A1X8</accession>
<sequence length="92" mass="10833">MNKKKQTKAPLWRDSVWAVDTLLDLNTHKHSTRVRLLDQSKNSVTTAKLYCPWRKVLMELMAKWLKRHYKDQALEFGAKGADDYCGEYDMES</sequence>
<reference evidence="1 2" key="1">
    <citation type="journal article" date="2019" name="Commun. Biol.">
        <title>The bagworm genome reveals a unique fibroin gene that provides high tensile strength.</title>
        <authorList>
            <person name="Kono N."/>
            <person name="Nakamura H."/>
            <person name="Ohtoshi R."/>
            <person name="Tomita M."/>
            <person name="Numata K."/>
            <person name="Arakawa K."/>
        </authorList>
    </citation>
    <scope>NUCLEOTIDE SEQUENCE [LARGE SCALE GENOMIC DNA]</scope>
</reference>
<proteinExistence type="predicted"/>
<organism evidence="1 2">
    <name type="scientific">Eumeta variegata</name>
    <name type="common">Bagworm moth</name>
    <name type="synonym">Eumeta japonica</name>
    <dbReference type="NCBI Taxonomy" id="151549"/>
    <lineage>
        <taxon>Eukaryota</taxon>
        <taxon>Metazoa</taxon>
        <taxon>Ecdysozoa</taxon>
        <taxon>Arthropoda</taxon>
        <taxon>Hexapoda</taxon>
        <taxon>Insecta</taxon>
        <taxon>Pterygota</taxon>
        <taxon>Neoptera</taxon>
        <taxon>Endopterygota</taxon>
        <taxon>Lepidoptera</taxon>
        <taxon>Glossata</taxon>
        <taxon>Ditrysia</taxon>
        <taxon>Tineoidea</taxon>
        <taxon>Psychidae</taxon>
        <taxon>Oiketicinae</taxon>
        <taxon>Eumeta</taxon>
    </lineage>
</organism>
<dbReference type="AlphaFoldDB" id="A0A4C2A1X8"/>
<dbReference type="Pfam" id="PF10922">
    <property type="entry name" value="T7-like_gp12"/>
    <property type="match status" value="1"/>
</dbReference>
<keyword evidence="2" id="KW-1185">Reference proteome</keyword>
<protein>
    <submittedName>
        <fullName evidence="1">Uncharacterized protein</fullName>
    </submittedName>
</protein>
<evidence type="ECO:0000313" key="1">
    <source>
        <dbReference type="EMBL" id="GBP94028.1"/>
    </source>
</evidence>
<dbReference type="InterPro" id="IPR020147">
    <property type="entry name" value="Phage_T7-like_1.2"/>
</dbReference>
<comment type="caution">
    <text evidence="1">The sequence shown here is derived from an EMBL/GenBank/DDBJ whole genome shotgun (WGS) entry which is preliminary data.</text>
</comment>
<name>A0A4C2A1X8_EUMVA</name>